<feature type="domain" description="KIX" evidence="2">
    <location>
        <begin position="1"/>
        <end position="27"/>
    </location>
</feature>
<keyword evidence="4" id="KW-1185">Reference proteome</keyword>
<dbReference type="GO" id="GO:0006355">
    <property type="term" value="P:regulation of DNA-templated transcription"/>
    <property type="evidence" value="ECO:0007669"/>
    <property type="project" value="InterPro"/>
</dbReference>
<organism evidence="3 4">
    <name type="scientific">Patiria miniata</name>
    <name type="common">Bat star</name>
    <name type="synonym">Asterina miniata</name>
    <dbReference type="NCBI Taxonomy" id="46514"/>
    <lineage>
        <taxon>Eukaryota</taxon>
        <taxon>Metazoa</taxon>
        <taxon>Echinodermata</taxon>
        <taxon>Eleutherozoa</taxon>
        <taxon>Asterozoa</taxon>
        <taxon>Asteroidea</taxon>
        <taxon>Valvatacea</taxon>
        <taxon>Valvatida</taxon>
        <taxon>Asterinidae</taxon>
        <taxon>Patiria</taxon>
    </lineage>
</organism>
<evidence type="ECO:0000313" key="4">
    <source>
        <dbReference type="Proteomes" id="UP000887568"/>
    </source>
</evidence>
<dbReference type="EnsemblMetazoa" id="XM_038199675.1">
    <property type="protein sequence ID" value="XP_038055603.1"/>
    <property type="gene ID" value="LOC119727675"/>
</dbReference>
<dbReference type="Pfam" id="PF02172">
    <property type="entry name" value="KIX"/>
    <property type="match status" value="1"/>
</dbReference>
<keyword evidence="1" id="KW-0539">Nucleus</keyword>
<dbReference type="Gene3D" id="1.10.246.20">
    <property type="entry name" value="Coactivator CBP, KIX domain"/>
    <property type="match status" value="1"/>
</dbReference>
<protein>
    <recommendedName>
        <fullName evidence="2">KIX domain-containing protein</fullName>
    </recommendedName>
</protein>
<evidence type="ECO:0000259" key="2">
    <source>
        <dbReference type="PROSITE" id="PS50952"/>
    </source>
</evidence>
<dbReference type="PROSITE" id="PS50952">
    <property type="entry name" value="KIX"/>
    <property type="match status" value="1"/>
</dbReference>
<evidence type="ECO:0000256" key="1">
    <source>
        <dbReference type="ARBA" id="ARBA00023242"/>
    </source>
</evidence>
<dbReference type="SUPFAM" id="SSF47040">
    <property type="entry name" value="Kix domain of CBP (creb binding protein)"/>
    <property type="match status" value="1"/>
</dbReference>
<reference evidence="3" key="1">
    <citation type="submission" date="2022-11" db="UniProtKB">
        <authorList>
            <consortium name="EnsemblMetazoa"/>
        </authorList>
    </citation>
    <scope>IDENTIFICATION</scope>
</reference>
<dbReference type="GeneID" id="119727675"/>
<dbReference type="OrthoDB" id="899at2759"/>
<proteinExistence type="predicted"/>
<dbReference type="GO" id="GO:0003712">
    <property type="term" value="F:transcription coregulator activity"/>
    <property type="evidence" value="ECO:0007669"/>
    <property type="project" value="InterPro"/>
</dbReference>
<dbReference type="InterPro" id="IPR003101">
    <property type="entry name" value="KIX_dom"/>
</dbReference>
<dbReference type="AlphaFoldDB" id="A0A913ZV95"/>
<sequence>MYEQASSREEYFHLLAEKIYKIQKELEEKRQKRMQETGGTNAAGGGGLIGAPLVSFQFAVTPCDNLLLSRYLILIKNLSCVLSAFAK</sequence>
<dbReference type="RefSeq" id="XP_038055603.1">
    <property type="nucleotide sequence ID" value="XM_038199675.1"/>
</dbReference>
<name>A0A913ZV95_PATMI</name>
<accession>A0A913ZV95</accession>
<evidence type="ECO:0000313" key="3">
    <source>
        <dbReference type="EnsemblMetazoa" id="XP_038055603.1"/>
    </source>
</evidence>
<dbReference type="InterPro" id="IPR036529">
    <property type="entry name" value="KIX_dom_sf"/>
</dbReference>
<dbReference type="Proteomes" id="UP000887568">
    <property type="component" value="Unplaced"/>
</dbReference>